<reference evidence="1" key="1">
    <citation type="journal article" date="2020" name="Stud. Mycol.">
        <title>101 Dothideomycetes genomes: a test case for predicting lifestyles and emergence of pathogens.</title>
        <authorList>
            <person name="Haridas S."/>
            <person name="Albert R."/>
            <person name="Binder M."/>
            <person name="Bloem J."/>
            <person name="Labutti K."/>
            <person name="Salamov A."/>
            <person name="Andreopoulos B."/>
            <person name="Baker S."/>
            <person name="Barry K."/>
            <person name="Bills G."/>
            <person name="Bluhm B."/>
            <person name="Cannon C."/>
            <person name="Castanera R."/>
            <person name="Culley D."/>
            <person name="Daum C."/>
            <person name="Ezra D."/>
            <person name="Gonzalez J."/>
            <person name="Henrissat B."/>
            <person name="Kuo A."/>
            <person name="Liang C."/>
            <person name="Lipzen A."/>
            <person name="Lutzoni F."/>
            <person name="Magnuson J."/>
            <person name="Mondo S."/>
            <person name="Nolan M."/>
            <person name="Ohm R."/>
            <person name="Pangilinan J."/>
            <person name="Park H.-J."/>
            <person name="Ramirez L."/>
            <person name="Alfaro M."/>
            <person name="Sun H."/>
            <person name="Tritt A."/>
            <person name="Yoshinaga Y."/>
            <person name="Zwiers L.-H."/>
            <person name="Turgeon B."/>
            <person name="Goodwin S."/>
            <person name="Spatafora J."/>
            <person name="Crous P."/>
            <person name="Grigoriev I."/>
        </authorList>
    </citation>
    <scope>NUCLEOTIDE SEQUENCE</scope>
    <source>
        <strain evidence="1">ATCC 200398</strain>
    </source>
</reference>
<organism evidence="1 2">
    <name type="scientific">Lindgomyces ingoldianus</name>
    <dbReference type="NCBI Taxonomy" id="673940"/>
    <lineage>
        <taxon>Eukaryota</taxon>
        <taxon>Fungi</taxon>
        <taxon>Dikarya</taxon>
        <taxon>Ascomycota</taxon>
        <taxon>Pezizomycotina</taxon>
        <taxon>Dothideomycetes</taxon>
        <taxon>Pleosporomycetidae</taxon>
        <taxon>Pleosporales</taxon>
        <taxon>Lindgomycetaceae</taxon>
        <taxon>Lindgomyces</taxon>
    </lineage>
</organism>
<gene>
    <name evidence="1" type="ORF">BDR25DRAFT_352625</name>
</gene>
<proteinExistence type="predicted"/>
<dbReference type="EMBL" id="MU003500">
    <property type="protein sequence ID" value="KAF2473181.1"/>
    <property type="molecule type" value="Genomic_DNA"/>
</dbReference>
<evidence type="ECO:0000313" key="2">
    <source>
        <dbReference type="Proteomes" id="UP000799755"/>
    </source>
</evidence>
<name>A0ACB6R424_9PLEO</name>
<evidence type="ECO:0000313" key="1">
    <source>
        <dbReference type="EMBL" id="KAF2473181.1"/>
    </source>
</evidence>
<dbReference type="Proteomes" id="UP000799755">
    <property type="component" value="Unassembled WGS sequence"/>
</dbReference>
<sequence>MVVLWLNFRRLALMPEPEFFATLTLLFFYHFFEFVKVVYVEFKKFQTYSAARHIIRLTYPGDIGRTHNESWHPITPYFILTVKLVAYGQSGKARLGMAAPSNEVIANNADSVAGAGLRRSSRLQVQDVTPLPQSRKRTLPNLENASERNEGQTSEENGDDFVIKGGYAPRRKQKSLPEYVASSSDIHAPSLAPRLLCLFPSISTRSLLCFSISIFNNDSNVVSFVLKHSS</sequence>
<keyword evidence="2" id="KW-1185">Reference proteome</keyword>
<comment type="caution">
    <text evidence="1">The sequence shown here is derived from an EMBL/GenBank/DDBJ whole genome shotgun (WGS) entry which is preliminary data.</text>
</comment>
<accession>A0ACB6R424</accession>
<protein>
    <submittedName>
        <fullName evidence="1">Uncharacterized protein</fullName>
    </submittedName>
</protein>